<keyword evidence="3" id="KW-1185">Reference proteome</keyword>
<evidence type="ECO:0000256" key="1">
    <source>
        <dbReference type="SAM" id="MobiDB-lite"/>
    </source>
</evidence>
<accession>W3XKM0</accession>
<dbReference type="RefSeq" id="XP_007827150.1">
    <property type="nucleotide sequence ID" value="XM_007828959.1"/>
</dbReference>
<sequence>MNRDPRWYPGPDDFIEIDINGDPVRPLVSTAPLTGDQDVASLDKAKLVKQRRIEENANNKEHVVSGESAKNEARPVKQRRIEENANNKEHVASEESAKKKKHVAFEESAKDGEHEDVEESQLTDLTLDGLVLDEPDQSSLSDAALNQEQQQQPSTPVPRARASRAGIRRSKKTCTVEGCDKDGSERHMATHTMECRVAGCAKRGEPFESSRKLGEHLVKEHNQGDTEICHWPQCSNAGSRTSSNHVLHLRLHNHRLPAEVPQESNAGDTSQASHTGEDNPQKVDSQNVDSQNVDSQNVDSQNVHSQETDSQEADSNDPQVNDEDPMDTDSPDAEIVVDNDRASDSDYDQKRNESQSEDDEDMVDI</sequence>
<feature type="compositionally biased region" description="Basic and acidic residues" evidence="1">
    <location>
        <begin position="51"/>
        <end position="113"/>
    </location>
</feature>
<evidence type="ECO:0008006" key="4">
    <source>
        <dbReference type="Google" id="ProtNLM"/>
    </source>
</evidence>
<dbReference type="GeneID" id="19265391"/>
<feature type="region of interest" description="Disordered" evidence="1">
    <location>
        <begin position="144"/>
        <end position="172"/>
    </location>
</feature>
<evidence type="ECO:0000313" key="3">
    <source>
        <dbReference type="Proteomes" id="UP000030651"/>
    </source>
</evidence>
<gene>
    <name evidence="2" type="ORF">PFICI_00378</name>
</gene>
<reference evidence="3" key="1">
    <citation type="journal article" date="2015" name="BMC Genomics">
        <title>Genomic and transcriptomic analysis of the endophytic fungus Pestalotiopsis fici reveals its lifestyle and high potential for synthesis of natural products.</title>
        <authorList>
            <person name="Wang X."/>
            <person name="Zhang X."/>
            <person name="Liu L."/>
            <person name="Xiang M."/>
            <person name="Wang W."/>
            <person name="Sun X."/>
            <person name="Che Y."/>
            <person name="Guo L."/>
            <person name="Liu G."/>
            <person name="Guo L."/>
            <person name="Wang C."/>
            <person name="Yin W.B."/>
            <person name="Stadler M."/>
            <person name="Zhang X."/>
            <person name="Liu X."/>
        </authorList>
    </citation>
    <scope>NUCLEOTIDE SEQUENCE [LARGE SCALE GENOMIC DNA]</scope>
    <source>
        <strain evidence="3">W106-1 / CGMCC3.15140</strain>
    </source>
</reference>
<feature type="compositionally biased region" description="Polar residues" evidence="1">
    <location>
        <begin position="282"/>
        <end position="305"/>
    </location>
</feature>
<evidence type="ECO:0000313" key="2">
    <source>
        <dbReference type="EMBL" id="ETS86550.1"/>
    </source>
</evidence>
<feature type="compositionally biased region" description="Acidic residues" evidence="1">
    <location>
        <begin position="309"/>
        <end position="337"/>
    </location>
</feature>
<feature type="compositionally biased region" description="Polar residues" evidence="1">
    <location>
        <begin position="144"/>
        <end position="154"/>
    </location>
</feature>
<dbReference type="AlphaFoldDB" id="W3XKM0"/>
<name>W3XKM0_PESFW</name>
<dbReference type="EMBL" id="KI912109">
    <property type="protein sequence ID" value="ETS86550.1"/>
    <property type="molecule type" value="Genomic_DNA"/>
</dbReference>
<feature type="compositionally biased region" description="Polar residues" evidence="1">
    <location>
        <begin position="262"/>
        <end position="274"/>
    </location>
</feature>
<dbReference type="InParanoid" id="W3XKM0"/>
<dbReference type="HOGENOM" id="CLU_758893_0_0_1"/>
<feature type="region of interest" description="Disordered" evidence="1">
    <location>
        <begin position="256"/>
        <end position="365"/>
    </location>
</feature>
<feature type="compositionally biased region" description="Acidic residues" evidence="1">
    <location>
        <begin position="355"/>
        <end position="365"/>
    </location>
</feature>
<dbReference type="KEGG" id="pfy:PFICI_00378"/>
<organism evidence="2 3">
    <name type="scientific">Pestalotiopsis fici (strain W106-1 / CGMCC3.15140)</name>
    <dbReference type="NCBI Taxonomy" id="1229662"/>
    <lineage>
        <taxon>Eukaryota</taxon>
        <taxon>Fungi</taxon>
        <taxon>Dikarya</taxon>
        <taxon>Ascomycota</taxon>
        <taxon>Pezizomycotina</taxon>
        <taxon>Sordariomycetes</taxon>
        <taxon>Xylariomycetidae</taxon>
        <taxon>Amphisphaeriales</taxon>
        <taxon>Sporocadaceae</taxon>
        <taxon>Pestalotiopsis</taxon>
    </lineage>
</organism>
<proteinExistence type="predicted"/>
<feature type="region of interest" description="Disordered" evidence="1">
    <location>
        <begin position="51"/>
        <end position="121"/>
    </location>
</feature>
<dbReference type="Proteomes" id="UP000030651">
    <property type="component" value="Unassembled WGS sequence"/>
</dbReference>
<feature type="compositionally biased region" description="Basic and acidic residues" evidence="1">
    <location>
        <begin position="338"/>
        <end position="354"/>
    </location>
</feature>
<protein>
    <recommendedName>
        <fullName evidence="4">C2H2-type domain-containing protein</fullName>
    </recommendedName>
</protein>